<organism evidence="2 3">
    <name type="scientific">Coxiella burnetii (strain Dugway 5J108-111)</name>
    <dbReference type="NCBI Taxonomy" id="434922"/>
    <lineage>
        <taxon>Bacteria</taxon>
        <taxon>Pseudomonadati</taxon>
        <taxon>Pseudomonadota</taxon>
        <taxon>Gammaproteobacteria</taxon>
        <taxon>Legionellales</taxon>
        <taxon>Coxiellaceae</taxon>
        <taxon>Coxiella</taxon>
    </lineage>
</organism>
<evidence type="ECO:0000313" key="3">
    <source>
        <dbReference type="Proteomes" id="UP000008555"/>
    </source>
</evidence>
<dbReference type="EMBL" id="CP000733">
    <property type="protein sequence ID" value="ACI23131.1"/>
    <property type="molecule type" value="Genomic_DNA"/>
</dbReference>
<evidence type="ECO:0000256" key="1">
    <source>
        <dbReference type="SAM" id="MobiDB-lite"/>
    </source>
</evidence>
<feature type="region of interest" description="Disordered" evidence="1">
    <location>
        <begin position="1"/>
        <end position="35"/>
    </location>
</feature>
<gene>
    <name evidence="2" type="ORF">CBUD_0872a</name>
</gene>
<dbReference type="RefSeq" id="WP_010957816.1">
    <property type="nucleotide sequence ID" value="NC_009727.1"/>
</dbReference>
<proteinExistence type="predicted"/>
<protein>
    <submittedName>
        <fullName evidence="2">Uncharacterized protein</fullName>
    </submittedName>
</protein>
<dbReference type="AlphaFoldDB" id="B5XHB1"/>
<dbReference type="KEGG" id="cbd:CBUD_0872a"/>
<sequence>MQFSTITGRHLAQPRGNDAQKLELLHSPLNGNDEF</sequence>
<dbReference type="HOGENOM" id="CLU_3364484_0_0_6"/>
<name>B5XHB1_COXBN</name>
<accession>B5XHB1</accession>
<dbReference type="Proteomes" id="UP000008555">
    <property type="component" value="Chromosome"/>
</dbReference>
<reference evidence="2 3" key="1">
    <citation type="journal article" date="2009" name="Infect. Immun.">
        <title>Comparative genomics reveal extensive transposon-mediated genomic plasticity and diversity among potential effector proteins within the genus Coxiella.</title>
        <authorList>
            <person name="Beare P.A."/>
            <person name="Unsworth N."/>
            <person name="Andoh M."/>
            <person name="Voth D.E."/>
            <person name="Omsland A."/>
            <person name="Gilk S.D."/>
            <person name="Williams K.P."/>
            <person name="Sobral B.W."/>
            <person name="Kupko J.J.III."/>
            <person name="Porcella S.F."/>
            <person name="Samuel J.E."/>
            <person name="Heinzen R.A."/>
        </authorList>
    </citation>
    <scope>NUCLEOTIDE SEQUENCE [LARGE SCALE GENOMIC DNA]</scope>
    <source>
        <strain evidence="2 3">Dugway 5J108-111</strain>
    </source>
</reference>
<evidence type="ECO:0000313" key="2">
    <source>
        <dbReference type="EMBL" id="ACI23131.1"/>
    </source>
</evidence>